<dbReference type="Proteomes" id="UP001315001">
    <property type="component" value="Unassembled WGS sequence"/>
</dbReference>
<dbReference type="CDD" id="cd01998">
    <property type="entry name" value="MnmA_TRMU-like"/>
    <property type="match status" value="1"/>
</dbReference>
<evidence type="ECO:0000256" key="3">
    <source>
        <dbReference type="ARBA" id="ARBA00022694"/>
    </source>
</evidence>
<name>A0ABS3ZMV2_9FIRM</name>
<feature type="active site" description="Nucleophile" evidence="9">
    <location>
        <position position="103"/>
    </location>
</feature>
<dbReference type="GO" id="GO:0103016">
    <property type="term" value="F:tRNA-uridine 2-sulfurtransferase activity"/>
    <property type="evidence" value="ECO:0007669"/>
    <property type="project" value="UniProtKB-EC"/>
</dbReference>
<reference evidence="12 13" key="1">
    <citation type="submission" date="2021-02" db="EMBL/GenBank/DDBJ databases">
        <title>Lactate utilizing bacteria of the human gut.</title>
        <authorList>
            <person name="Sheridan P.O."/>
        </authorList>
    </citation>
    <scope>NUCLEOTIDE SEQUENCE [LARGE SCALE GENOMIC DNA]</scope>
    <source>
        <strain evidence="12 13">HTF-83D</strain>
    </source>
</reference>
<feature type="binding site" evidence="9">
    <location>
        <position position="34"/>
    </location>
    <ligand>
        <name>ATP</name>
        <dbReference type="ChEBI" id="CHEBI:30616"/>
    </ligand>
</feature>
<dbReference type="SUPFAM" id="SSF52402">
    <property type="entry name" value="Adenine nucleotide alpha hydrolases-like"/>
    <property type="match status" value="1"/>
</dbReference>
<feature type="region of interest" description="Interaction with tRNA" evidence="9">
    <location>
        <begin position="149"/>
        <end position="151"/>
    </location>
</feature>
<keyword evidence="6 9" id="KW-0694">RNA-binding</keyword>
<dbReference type="PANTHER" id="PTHR11933:SF5">
    <property type="entry name" value="MITOCHONDRIAL TRNA-SPECIFIC 2-THIOURIDYLASE 1"/>
    <property type="match status" value="1"/>
</dbReference>
<evidence type="ECO:0000256" key="8">
    <source>
        <dbReference type="ARBA" id="ARBA00051542"/>
    </source>
</evidence>
<evidence type="ECO:0000313" key="12">
    <source>
        <dbReference type="EMBL" id="MBP0057908.1"/>
    </source>
</evidence>
<dbReference type="InterPro" id="IPR014729">
    <property type="entry name" value="Rossmann-like_a/b/a_fold"/>
</dbReference>
<dbReference type="EMBL" id="JAFIQO010000137">
    <property type="protein sequence ID" value="MBP0057908.1"/>
    <property type="molecule type" value="Genomic_DNA"/>
</dbReference>
<evidence type="ECO:0000256" key="2">
    <source>
        <dbReference type="ARBA" id="ARBA00022679"/>
    </source>
</evidence>
<keyword evidence="7" id="KW-1015">Disulfide bond</keyword>
<keyword evidence="5 9" id="KW-0067">ATP-binding</keyword>
<dbReference type="Gene3D" id="2.40.30.10">
    <property type="entry name" value="Translation factors"/>
    <property type="match status" value="1"/>
</dbReference>
<feature type="site" description="Interaction with tRNA" evidence="9">
    <location>
        <position position="128"/>
    </location>
</feature>
<keyword evidence="13" id="KW-1185">Reference proteome</keyword>
<evidence type="ECO:0000259" key="11">
    <source>
        <dbReference type="Pfam" id="PF20259"/>
    </source>
</evidence>
<dbReference type="InterPro" id="IPR046885">
    <property type="entry name" value="MnmA-like_C"/>
</dbReference>
<feature type="domain" description="tRNA-specific 2-thiouridylase MnmA-like central" evidence="11">
    <location>
        <begin position="209"/>
        <end position="271"/>
    </location>
</feature>
<feature type="binding site" evidence="9">
    <location>
        <begin position="8"/>
        <end position="15"/>
    </location>
    <ligand>
        <name>ATP</name>
        <dbReference type="ChEBI" id="CHEBI:30616"/>
    </ligand>
</feature>
<dbReference type="Pfam" id="PF20258">
    <property type="entry name" value="tRNA_Me_trans_C"/>
    <property type="match status" value="1"/>
</dbReference>
<comment type="subcellular location">
    <subcellularLocation>
        <location evidence="9">Cytoplasm</location>
    </subcellularLocation>
</comment>
<keyword evidence="3 9" id="KW-0819">tRNA processing</keyword>
<keyword evidence="1 9" id="KW-0820">tRNA-binding</keyword>
<accession>A0ABS3ZMV2</accession>
<dbReference type="Gene3D" id="3.40.50.620">
    <property type="entry name" value="HUPs"/>
    <property type="match status" value="1"/>
</dbReference>
<evidence type="ECO:0000256" key="4">
    <source>
        <dbReference type="ARBA" id="ARBA00022741"/>
    </source>
</evidence>
<dbReference type="Gene3D" id="2.30.30.280">
    <property type="entry name" value="Adenine nucleotide alpha hydrolases-like domains"/>
    <property type="match status" value="1"/>
</dbReference>
<organism evidence="12 13">
    <name type="scientific">Anaerobutyricum soehngenii</name>
    <dbReference type="NCBI Taxonomy" id="105843"/>
    <lineage>
        <taxon>Bacteria</taxon>
        <taxon>Bacillati</taxon>
        <taxon>Bacillota</taxon>
        <taxon>Clostridia</taxon>
        <taxon>Lachnospirales</taxon>
        <taxon>Lachnospiraceae</taxon>
        <taxon>Anaerobutyricum</taxon>
    </lineage>
</organism>
<comment type="function">
    <text evidence="9">Catalyzes the 2-thiolation of uridine at the wobble position (U34) of tRNA, leading to the formation of s(2)U34.</text>
</comment>
<comment type="caution">
    <text evidence="9">Lacks conserved residue(s) required for the propagation of feature annotation.</text>
</comment>
<feature type="active site" description="Cysteine persulfide intermediate" evidence="9">
    <location>
        <position position="199"/>
    </location>
</feature>
<gene>
    <name evidence="9 12" type="primary">mnmA</name>
    <name evidence="12" type="ORF">JYQ75_10980</name>
</gene>
<dbReference type="RefSeq" id="WP_147608595.1">
    <property type="nucleotide sequence ID" value="NZ_JAFIQO010000137.1"/>
</dbReference>
<feature type="domain" description="tRNA-specific 2-thiouridylase MnmA-like C-terminal" evidence="10">
    <location>
        <begin position="279"/>
        <end position="352"/>
    </location>
</feature>
<feature type="site" description="Interaction with tRNA" evidence="9">
    <location>
        <position position="336"/>
    </location>
</feature>
<keyword evidence="9" id="KW-0963">Cytoplasm</keyword>
<evidence type="ECO:0000256" key="5">
    <source>
        <dbReference type="ARBA" id="ARBA00022840"/>
    </source>
</evidence>
<dbReference type="InterPro" id="IPR046884">
    <property type="entry name" value="MnmA-like_central"/>
</dbReference>
<feature type="binding site" evidence="9">
    <location>
        <position position="127"/>
    </location>
    <ligand>
        <name>ATP</name>
        <dbReference type="ChEBI" id="CHEBI:30616"/>
    </ligand>
</feature>
<evidence type="ECO:0000256" key="9">
    <source>
        <dbReference type="HAMAP-Rule" id="MF_00144"/>
    </source>
</evidence>
<evidence type="ECO:0000256" key="6">
    <source>
        <dbReference type="ARBA" id="ARBA00022884"/>
    </source>
</evidence>
<dbReference type="NCBIfam" id="TIGR00420">
    <property type="entry name" value="trmU"/>
    <property type="match status" value="1"/>
</dbReference>
<evidence type="ECO:0000256" key="7">
    <source>
        <dbReference type="ARBA" id="ARBA00023157"/>
    </source>
</evidence>
<dbReference type="PANTHER" id="PTHR11933">
    <property type="entry name" value="TRNA 5-METHYLAMINOMETHYL-2-THIOURIDYLATE -METHYLTRANSFERASE"/>
    <property type="match status" value="1"/>
</dbReference>
<dbReference type="Pfam" id="PF03054">
    <property type="entry name" value="tRNA_Me_trans"/>
    <property type="match status" value="1"/>
</dbReference>
<dbReference type="Pfam" id="PF20259">
    <property type="entry name" value="tRNA_Me_trans_M"/>
    <property type="match status" value="1"/>
</dbReference>
<proteinExistence type="inferred from homology"/>
<protein>
    <recommendedName>
        <fullName evidence="9">tRNA-specific 2-thiouridylase MnmA</fullName>
        <ecNumber evidence="9">2.8.1.13</ecNumber>
    </recommendedName>
</protein>
<evidence type="ECO:0000259" key="10">
    <source>
        <dbReference type="Pfam" id="PF20258"/>
    </source>
</evidence>
<dbReference type="InterPro" id="IPR023382">
    <property type="entry name" value="MnmA-like_central_sf"/>
</dbReference>
<sequence>MAKKALIAMSGGVDSSVAAYLMKEAGYDCIGVTMKLYDNEDIGMEREKTCCSLSDIEDARSVCVKLGIPYYVFNFKDDFKEKVIDNFISCYQKGMTPNPCIECNRHLKFEHLYKRAKTLHCDVIVTGHYAKVVQDEQGYHLLKGVDETKDQSYVLYSLTEEQLAHTCFPLGDYTKTEIRKIAEEQGFFNAHKHDSQDICFIPDGDYMAFIEKTTGKKSEPGDFVNQEGEIIGQHKGYYGYTIGQRKGLGISAPKPYYVTEICPEENKVILGSNEDLFKTDLIADDFNWIEELAEDEVVKARIRYHQAEKEATAKKNPDGTVAIHFLEPQRAITKGQAVVLYRGKHVVGGGTIKNTNL</sequence>
<evidence type="ECO:0000256" key="1">
    <source>
        <dbReference type="ARBA" id="ARBA00022555"/>
    </source>
</evidence>
<comment type="caution">
    <text evidence="12">The sequence shown here is derived from an EMBL/GenBank/DDBJ whole genome shotgun (WGS) entry which is preliminary data.</text>
</comment>
<comment type="similarity">
    <text evidence="9">Belongs to the MnmA/TRMU family.</text>
</comment>
<dbReference type="EC" id="2.8.1.13" evidence="9"/>
<evidence type="ECO:0000313" key="13">
    <source>
        <dbReference type="Proteomes" id="UP001315001"/>
    </source>
</evidence>
<dbReference type="HAMAP" id="MF_00144">
    <property type="entry name" value="tRNA_thiouridyl_MnmA"/>
    <property type="match status" value="1"/>
</dbReference>
<comment type="catalytic activity">
    <reaction evidence="8 9">
        <text>S-sulfanyl-L-cysteinyl-[protein] + uridine(34) in tRNA + AH2 + ATP = 2-thiouridine(34) in tRNA + L-cysteinyl-[protein] + A + AMP + diphosphate + H(+)</text>
        <dbReference type="Rhea" id="RHEA:47032"/>
        <dbReference type="Rhea" id="RHEA-COMP:10131"/>
        <dbReference type="Rhea" id="RHEA-COMP:11726"/>
        <dbReference type="Rhea" id="RHEA-COMP:11727"/>
        <dbReference type="Rhea" id="RHEA-COMP:11728"/>
        <dbReference type="ChEBI" id="CHEBI:13193"/>
        <dbReference type="ChEBI" id="CHEBI:15378"/>
        <dbReference type="ChEBI" id="CHEBI:17499"/>
        <dbReference type="ChEBI" id="CHEBI:29950"/>
        <dbReference type="ChEBI" id="CHEBI:30616"/>
        <dbReference type="ChEBI" id="CHEBI:33019"/>
        <dbReference type="ChEBI" id="CHEBI:61963"/>
        <dbReference type="ChEBI" id="CHEBI:65315"/>
        <dbReference type="ChEBI" id="CHEBI:87170"/>
        <dbReference type="ChEBI" id="CHEBI:456215"/>
        <dbReference type="EC" id="2.8.1.13"/>
    </reaction>
</comment>
<keyword evidence="2 9" id="KW-0808">Transferase</keyword>
<dbReference type="InterPro" id="IPR004506">
    <property type="entry name" value="MnmA-like"/>
</dbReference>
<feature type="region of interest" description="Interaction with tRNA" evidence="9">
    <location>
        <begin position="303"/>
        <end position="304"/>
    </location>
</feature>
<keyword evidence="4 9" id="KW-0547">Nucleotide-binding</keyword>
<dbReference type="NCBIfam" id="NF001138">
    <property type="entry name" value="PRK00143.1"/>
    <property type="match status" value="1"/>
</dbReference>